<name>A0A8D5A3W5_9FIRM</name>
<dbReference type="Proteomes" id="UP000320585">
    <property type="component" value="Chromosome"/>
</dbReference>
<accession>A0A8D5A3W5</accession>
<gene>
    <name evidence="1" type="ORF">Dia5BBH33_03340</name>
</gene>
<dbReference type="EMBL" id="AP019697">
    <property type="protein sequence ID" value="BBK24399.1"/>
    <property type="molecule type" value="Genomic_DNA"/>
</dbReference>
<evidence type="ECO:0000313" key="2">
    <source>
        <dbReference type="Proteomes" id="UP000320585"/>
    </source>
</evidence>
<organism evidence="1 2">
    <name type="scientific">Dialister hominis</name>
    <dbReference type="NCBI Taxonomy" id="2582419"/>
    <lineage>
        <taxon>Bacteria</taxon>
        <taxon>Bacillati</taxon>
        <taxon>Bacillota</taxon>
        <taxon>Negativicutes</taxon>
        <taxon>Veillonellales</taxon>
        <taxon>Veillonellaceae</taxon>
        <taxon>Dialister</taxon>
    </lineage>
</organism>
<reference evidence="2" key="1">
    <citation type="submission" date="2019-05" db="EMBL/GenBank/DDBJ databases">
        <title>Complete genome sequencing of Dialister sp. strain 5BBH33.</title>
        <authorList>
            <person name="Sakamoto M."/>
            <person name="Murakami T."/>
            <person name="Mori H."/>
        </authorList>
    </citation>
    <scope>NUCLEOTIDE SEQUENCE [LARGE SCALE GENOMIC DNA]</scope>
    <source>
        <strain evidence="2">5BBH33</strain>
    </source>
</reference>
<dbReference type="AlphaFoldDB" id="A0A8D5A3W5"/>
<sequence length="39" mass="4359">MPGERGGGGIYERFQTNKSRALSFIPCEAVPVRGKWTVY</sequence>
<evidence type="ECO:0000313" key="1">
    <source>
        <dbReference type="EMBL" id="BBK24399.1"/>
    </source>
</evidence>
<proteinExistence type="predicted"/>
<dbReference type="KEGG" id="dho:Dia5BBH33_03340"/>
<protein>
    <submittedName>
        <fullName evidence="1">Uncharacterized protein</fullName>
    </submittedName>
</protein>
<keyword evidence="2" id="KW-1185">Reference proteome</keyword>